<protein>
    <submittedName>
        <fullName evidence="2">Uncharacterized protein</fullName>
    </submittedName>
</protein>
<gene>
    <name evidence="2" type="ORF">GSOID_T00008181001</name>
</gene>
<evidence type="ECO:0000256" key="1">
    <source>
        <dbReference type="SAM" id="MobiDB-lite"/>
    </source>
</evidence>
<reference evidence="2" key="1">
    <citation type="journal article" date="2010" name="Science">
        <title>Plasticity of animal genome architecture unmasked by rapid evolution of a pelagic tunicate.</title>
        <authorList>
            <person name="Denoeud F."/>
            <person name="Henriet S."/>
            <person name="Mungpakdee S."/>
            <person name="Aury J.M."/>
            <person name="Da Silva C."/>
            <person name="Brinkmann H."/>
            <person name="Mikhaleva J."/>
            <person name="Olsen L.C."/>
            <person name="Jubin C."/>
            <person name="Canestro C."/>
            <person name="Bouquet J.M."/>
            <person name="Danks G."/>
            <person name="Poulain J."/>
            <person name="Campsteijn C."/>
            <person name="Adamski M."/>
            <person name="Cross I."/>
            <person name="Yadetie F."/>
            <person name="Muffato M."/>
            <person name="Louis A."/>
            <person name="Butcher S."/>
            <person name="Tsagkogeorga G."/>
            <person name="Konrad A."/>
            <person name="Singh S."/>
            <person name="Jensen M.F."/>
            <person name="Cong E.H."/>
            <person name="Eikeseth-Otteraa H."/>
            <person name="Noel B."/>
            <person name="Anthouard V."/>
            <person name="Porcel B.M."/>
            <person name="Kachouri-Lafond R."/>
            <person name="Nishino A."/>
            <person name="Ugolini M."/>
            <person name="Chourrout P."/>
            <person name="Nishida H."/>
            <person name="Aasland R."/>
            <person name="Huzurbazar S."/>
            <person name="Westhof E."/>
            <person name="Delsuc F."/>
            <person name="Lehrach H."/>
            <person name="Reinhardt R."/>
            <person name="Weissenbach J."/>
            <person name="Roy S.W."/>
            <person name="Artiguenave F."/>
            <person name="Postlethwait J.H."/>
            <person name="Manak J.R."/>
            <person name="Thompson E.M."/>
            <person name="Jaillon O."/>
            <person name="Du Pasquier L."/>
            <person name="Boudinot P."/>
            <person name="Liberles D.A."/>
            <person name="Volff J.N."/>
            <person name="Philippe H."/>
            <person name="Lenhard B."/>
            <person name="Roest Crollius H."/>
            <person name="Wincker P."/>
            <person name="Chourrout D."/>
        </authorList>
    </citation>
    <scope>NUCLEOTIDE SEQUENCE [LARGE SCALE GENOMIC DNA]</scope>
</reference>
<organism evidence="2">
    <name type="scientific">Oikopleura dioica</name>
    <name type="common">Tunicate</name>
    <dbReference type="NCBI Taxonomy" id="34765"/>
    <lineage>
        <taxon>Eukaryota</taxon>
        <taxon>Metazoa</taxon>
        <taxon>Chordata</taxon>
        <taxon>Tunicata</taxon>
        <taxon>Appendicularia</taxon>
        <taxon>Copelata</taxon>
        <taxon>Oikopleuridae</taxon>
        <taxon>Oikopleura</taxon>
    </lineage>
</organism>
<dbReference type="OrthoDB" id="21449at2759"/>
<dbReference type="InterPro" id="IPR009072">
    <property type="entry name" value="Histone-fold"/>
</dbReference>
<evidence type="ECO:0000313" key="2">
    <source>
        <dbReference type="EMBL" id="CBY19177.1"/>
    </source>
</evidence>
<feature type="compositionally biased region" description="Basic residues" evidence="1">
    <location>
        <begin position="211"/>
        <end position="220"/>
    </location>
</feature>
<dbReference type="EMBL" id="FN653039">
    <property type="protein sequence ID" value="CBY19177.1"/>
    <property type="molecule type" value="Genomic_DNA"/>
</dbReference>
<proteinExistence type="predicted"/>
<evidence type="ECO:0000313" key="3">
    <source>
        <dbReference type="Proteomes" id="UP000001307"/>
    </source>
</evidence>
<accession>E4XDD9</accession>
<dbReference type="Proteomes" id="UP000001307">
    <property type="component" value="Unassembled WGS sequence"/>
</dbReference>
<sequence length="289" mass="32702">MPFWGEPELSDERIPVPMILIPKIIKTKSPQKETILSGSLKSSPFPQVSCQFMRNRLGLQKCEKIVDKSPEILEIDEKSANDVLAHSIKILAKAQGFDEIQKSTIDIISDLTKEFLKNFGDTAKIQVEKAARRRKTPFKDKDFTDILNKTLQKTGIVEENGVDGLYEWYRKEVAESEERPGSPVFNKDDDALWDELNAEQSIYRMMEEPKRTRKSKKKESNKKTSKVEVEDEFSAELNSPLVGDLGQGDSLAAIVNAALVSEENDDFKRVDALLSAHSEESLDCLPSYF</sequence>
<feature type="region of interest" description="Disordered" evidence="1">
    <location>
        <begin position="207"/>
        <end position="231"/>
    </location>
</feature>
<dbReference type="CDD" id="cd06847">
    <property type="entry name" value="HFD_SUPT7L"/>
    <property type="match status" value="1"/>
</dbReference>
<name>E4XDD9_OIKDI</name>
<dbReference type="GO" id="GO:0046982">
    <property type="term" value="F:protein heterodimerization activity"/>
    <property type="evidence" value="ECO:0007669"/>
    <property type="project" value="InterPro"/>
</dbReference>
<keyword evidence="3" id="KW-1185">Reference proteome</keyword>
<dbReference type="InParanoid" id="E4XDD9"/>
<dbReference type="AlphaFoldDB" id="E4XDD9"/>
<dbReference type="Gene3D" id="1.10.20.10">
    <property type="entry name" value="Histone, subunit A"/>
    <property type="match status" value="1"/>
</dbReference>